<dbReference type="STRING" id="863227.GCA_000373005_04764"/>
<evidence type="ECO:0000259" key="1">
    <source>
        <dbReference type="PROSITE" id="PS51502"/>
    </source>
</evidence>
<name>A0A2N7WS07_9BURK</name>
<sequence length="100" mass="11181">MIRHIVMWKLKETAEGATRAENARKLKEKLEGCRDIVPGIVRLEVGIAAPGLESTYDVVLVSDFADKAALDAYQVHPTHEALKAFVGKVRETRECVDYEI</sequence>
<dbReference type="InterPro" id="IPR013097">
    <property type="entry name" value="Dabb"/>
</dbReference>
<protein>
    <submittedName>
        <fullName evidence="2">Stress responsive protein</fullName>
    </submittedName>
</protein>
<dbReference type="OrthoDB" id="9808130at2"/>
<dbReference type="Gene3D" id="3.30.70.100">
    <property type="match status" value="1"/>
</dbReference>
<gene>
    <name evidence="2" type="ORF">C0Z20_26685</name>
</gene>
<dbReference type="PANTHER" id="PTHR37832:SF1">
    <property type="entry name" value="STRESS-RESPONSE A_B BARREL DOMAIN-CONTAINING PROTEIN"/>
    <property type="match status" value="1"/>
</dbReference>
<dbReference type="SMART" id="SM00886">
    <property type="entry name" value="Dabb"/>
    <property type="match status" value="1"/>
</dbReference>
<dbReference type="PROSITE" id="PS51502">
    <property type="entry name" value="S_R_A_B_BARREL"/>
    <property type="match status" value="1"/>
</dbReference>
<dbReference type="RefSeq" id="WP_026230170.1">
    <property type="nucleotide sequence ID" value="NZ_KB890209.1"/>
</dbReference>
<reference evidence="2 3" key="1">
    <citation type="submission" date="2018-01" db="EMBL/GenBank/DDBJ databases">
        <title>Whole genome analyses suggest that Burkholderia sensu lato contains two further novel genera in the rhizoxinica-symbiotica group Mycetohabitans gen. nov., and Trinickia gen. nov.: implications for the evolution of diazotrophy and nodulation in the Burkholderiaceae.</title>
        <authorList>
            <person name="Estrada-de los Santos P."/>
            <person name="Palmer M."/>
            <person name="Chavez-Ramirez B."/>
            <person name="Beukes C."/>
            <person name="Steenkamp E.T."/>
            <person name="Hirsch A.M."/>
            <person name="Manyaka P."/>
            <person name="Maluk M."/>
            <person name="Lafos M."/>
            <person name="Crook M."/>
            <person name="Gross E."/>
            <person name="Simon M.F."/>
            <person name="Bueno dos Reis Junior F."/>
            <person name="Poole P.S."/>
            <person name="Venter S.N."/>
            <person name="James E.K."/>
        </authorList>
    </citation>
    <scope>NUCLEOTIDE SEQUENCE [LARGE SCALE GENOMIC DNA]</scope>
    <source>
        <strain evidence="2 3">JPY 581</strain>
    </source>
</reference>
<dbReference type="EMBL" id="PNYC01000022">
    <property type="protein sequence ID" value="PMS32238.1"/>
    <property type="molecule type" value="Genomic_DNA"/>
</dbReference>
<dbReference type="AlphaFoldDB" id="A0A2N7WS07"/>
<dbReference type="Pfam" id="PF07876">
    <property type="entry name" value="Dabb"/>
    <property type="match status" value="1"/>
</dbReference>
<evidence type="ECO:0000313" key="2">
    <source>
        <dbReference type="EMBL" id="PMS32238.1"/>
    </source>
</evidence>
<dbReference type="SUPFAM" id="SSF54909">
    <property type="entry name" value="Dimeric alpha+beta barrel"/>
    <property type="match status" value="1"/>
</dbReference>
<feature type="domain" description="Stress-response A/B barrel" evidence="1">
    <location>
        <begin position="2"/>
        <end position="98"/>
    </location>
</feature>
<organism evidence="2 3">
    <name type="scientific">Trinickia symbiotica</name>
    <dbReference type="NCBI Taxonomy" id="863227"/>
    <lineage>
        <taxon>Bacteria</taxon>
        <taxon>Pseudomonadati</taxon>
        <taxon>Pseudomonadota</taxon>
        <taxon>Betaproteobacteria</taxon>
        <taxon>Burkholderiales</taxon>
        <taxon>Burkholderiaceae</taxon>
        <taxon>Trinickia</taxon>
    </lineage>
</organism>
<accession>A0A2N7WS07</accession>
<evidence type="ECO:0000313" key="3">
    <source>
        <dbReference type="Proteomes" id="UP000235777"/>
    </source>
</evidence>
<proteinExistence type="predicted"/>
<comment type="caution">
    <text evidence="2">The sequence shown here is derived from an EMBL/GenBank/DDBJ whole genome shotgun (WGS) entry which is preliminary data.</text>
</comment>
<keyword evidence="3" id="KW-1185">Reference proteome</keyword>
<dbReference type="Proteomes" id="UP000235777">
    <property type="component" value="Unassembled WGS sequence"/>
</dbReference>
<dbReference type="InterPro" id="IPR011008">
    <property type="entry name" value="Dimeric_a/b-barrel"/>
</dbReference>
<dbReference type="PANTHER" id="PTHR37832">
    <property type="entry name" value="BLL2683 PROTEIN"/>
    <property type="match status" value="1"/>
</dbReference>